<dbReference type="EMBL" id="LR586016">
    <property type="protein sequence ID" value="VIP04549.1"/>
    <property type="molecule type" value="Genomic_DNA"/>
</dbReference>
<dbReference type="PANTHER" id="PTHR43818:SF11">
    <property type="entry name" value="BCDNA.GH03377"/>
    <property type="match status" value="1"/>
</dbReference>
<dbReference type="AlphaFoldDB" id="A0A6C2YU33"/>
<dbReference type="SUPFAM" id="SSF51735">
    <property type="entry name" value="NAD(P)-binding Rossmann-fold domains"/>
    <property type="match status" value="1"/>
</dbReference>
<evidence type="ECO:0000259" key="2">
    <source>
        <dbReference type="Pfam" id="PF01408"/>
    </source>
</evidence>
<dbReference type="InterPro" id="IPR004104">
    <property type="entry name" value="Gfo/Idh/MocA-like_OxRdtase_C"/>
</dbReference>
<dbReference type="Gene3D" id="3.30.360.10">
    <property type="entry name" value="Dihydrodipicolinate Reductase, domain 2"/>
    <property type="match status" value="1"/>
</dbReference>
<dbReference type="PANTHER" id="PTHR43818">
    <property type="entry name" value="BCDNA.GH03377"/>
    <property type="match status" value="1"/>
</dbReference>
<accession>A0A6C2YU33</accession>
<reference evidence="4" key="1">
    <citation type="submission" date="2019-04" db="EMBL/GenBank/DDBJ databases">
        <authorList>
            <consortium name="Science for Life Laboratories"/>
        </authorList>
    </citation>
    <scope>NUCLEOTIDE SEQUENCE</scope>
    <source>
        <strain evidence="4">MBLW1</strain>
    </source>
</reference>
<proteinExistence type="predicted"/>
<dbReference type="Proteomes" id="UP000464378">
    <property type="component" value="Chromosome"/>
</dbReference>
<keyword evidence="5" id="KW-1185">Reference proteome</keyword>
<dbReference type="InParanoid" id="A0A6C2YU33"/>
<dbReference type="Pfam" id="PF01408">
    <property type="entry name" value="GFO_IDH_MocA"/>
    <property type="match status" value="1"/>
</dbReference>
<name>A0A6C2YU33_9BACT</name>
<evidence type="ECO:0000259" key="3">
    <source>
        <dbReference type="Pfam" id="PF02894"/>
    </source>
</evidence>
<dbReference type="InterPro" id="IPR000683">
    <property type="entry name" value="Gfo/Idh/MocA-like_OxRdtase_N"/>
</dbReference>
<dbReference type="GO" id="GO:0000166">
    <property type="term" value="F:nucleotide binding"/>
    <property type="evidence" value="ECO:0007669"/>
    <property type="project" value="InterPro"/>
</dbReference>
<dbReference type="Gene3D" id="3.40.50.720">
    <property type="entry name" value="NAD(P)-binding Rossmann-like Domain"/>
    <property type="match status" value="1"/>
</dbReference>
<dbReference type="EMBL" id="LR593887">
    <property type="protein sequence ID" value="VTS06459.1"/>
    <property type="molecule type" value="Genomic_DNA"/>
</dbReference>
<dbReference type="InterPro" id="IPR050463">
    <property type="entry name" value="Gfo/Idh/MocA_oxidrdct_glycsds"/>
</dbReference>
<evidence type="ECO:0000313" key="4">
    <source>
        <dbReference type="EMBL" id="VIP04549.1"/>
    </source>
</evidence>
<dbReference type="KEGG" id="tim:GMBLW1_46440"/>
<dbReference type="Pfam" id="PF02894">
    <property type="entry name" value="GFO_IDH_MocA_C"/>
    <property type="match status" value="1"/>
</dbReference>
<gene>
    <name evidence="4" type="ORF">GMBLW1_46440</name>
</gene>
<evidence type="ECO:0008006" key="6">
    <source>
        <dbReference type="Google" id="ProtNLM"/>
    </source>
</evidence>
<feature type="domain" description="Gfo/Idh/MocA-like oxidoreductase C-terminal" evidence="3">
    <location>
        <begin position="162"/>
        <end position="357"/>
    </location>
</feature>
<dbReference type="InterPro" id="IPR036291">
    <property type="entry name" value="NAD(P)-bd_dom_sf"/>
</dbReference>
<organism evidence="4">
    <name type="scientific">Tuwongella immobilis</name>
    <dbReference type="NCBI Taxonomy" id="692036"/>
    <lineage>
        <taxon>Bacteria</taxon>
        <taxon>Pseudomonadati</taxon>
        <taxon>Planctomycetota</taxon>
        <taxon>Planctomycetia</taxon>
        <taxon>Gemmatales</taxon>
        <taxon>Gemmataceae</taxon>
        <taxon>Tuwongella</taxon>
    </lineage>
</organism>
<keyword evidence="4" id="KW-0223">Dioxygenase</keyword>
<protein>
    <recommendedName>
        <fullName evidence="6">Gfo/Idh/MocA-like oxidoreductase N-terminal domain-containing protein</fullName>
    </recommendedName>
</protein>
<sequence>MSASKQFTVAVIGRTGKGNYGHGLDTVWLNQPRAKLIAVADENEAGRAAALKRLNLTKGYADYREMLATEKPQIVSVADRWLDCHAPMVKACADAGASIFLEKPVARSLVEADAMVKACDVAHVKCAIAHQTRYNPAVDHAKRFLADGGIGEIVEIRARGKEDHRGGGQDLMVLGTHLFDLMRYLVGDPRWCHAQIWQDDRIATKADIRMGGEQMGPVLGNRIIAQYGFARGIIGHFGTQIATDNRGKRFGMMIYGTKGMMHFFEVGGLSPVRYCLDPSWSGEKAPWQPISSQGVDKPEVIQGESSLPFGNRIIVNDLMDAIEQDRAPRGSLADGRAALEMILAVYESHRVGKPVDLPLKNRQHPLEIS</sequence>
<dbReference type="SUPFAM" id="SSF55347">
    <property type="entry name" value="Glyceraldehyde-3-phosphate dehydrogenase-like, C-terminal domain"/>
    <property type="match status" value="1"/>
</dbReference>
<feature type="domain" description="Gfo/Idh/MocA-like oxidoreductase N-terminal" evidence="2">
    <location>
        <begin position="7"/>
        <end position="130"/>
    </location>
</feature>
<dbReference type="GO" id="GO:0051213">
    <property type="term" value="F:dioxygenase activity"/>
    <property type="evidence" value="ECO:0007669"/>
    <property type="project" value="UniProtKB-KW"/>
</dbReference>
<evidence type="ECO:0000313" key="5">
    <source>
        <dbReference type="Proteomes" id="UP000464378"/>
    </source>
</evidence>
<evidence type="ECO:0000256" key="1">
    <source>
        <dbReference type="ARBA" id="ARBA00023002"/>
    </source>
</evidence>
<keyword evidence="1" id="KW-0560">Oxidoreductase</keyword>
<dbReference type="RefSeq" id="WP_162659620.1">
    <property type="nucleotide sequence ID" value="NZ_LR593887.1"/>
</dbReference>